<dbReference type="EMBL" id="LAZR01066098">
    <property type="protein sequence ID" value="KKK54240.1"/>
    <property type="molecule type" value="Genomic_DNA"/>
</dbReference>
<dbReference type="AlphaFoldDB" id="A0A0F8X0B1"/>
<organism evidence="1">
    <name type="scientific">marine sediment metagenome</name>
    <dbReference type="NCBI Taxonomy" id="412755"/>
    <lineage>
        <taxon>unclassified sequences</taxon>
        <taxon>metagenomes</taxon>
        <taxon>ecological metagenomes</taxon>
    </lineage>
</organism>
<sequence>LYDIDENMNEYDVEYRTWYNNYLKSRYPESGGVE</sequence>
<protein>
    <submittedName>
        <fullName evidence="1">Uncharacterized protein</fullName>
    </submittedName>
</protein>
<proteinExistence type="predicted"/>
<feature type="non-terminal residue" evidence="1">
    <location>
        <position position="1"/>
    </location>
</feature>
<name>A0A0F8X0B1_9ZZZZ</name>
<comment type="caution">
    <text evidence="1">The sequence shown here is derived from an EMBL/GenBank/DDBJ whole genome shotgun (WGS) entry which is preliminary data.</text>
</comment>
<reference evidence="1" key="1">
    <citation type="journal article" date="2015" name="Nature">
        <title>Complex archaea that bridge the gap between prokaryotes and eukaryotes.</title>
        <authorList>
            <person name="Spang A."/>
            <person name="Saw J.H."/>
            <person name="Jorgensen S.L."/>
            <person name="Zaremba-Niedzwiedzka K."/>
            <person name="Martijn J."/>
            <person name="Lind A.E."/>
            <person name="van Eijk R."/>
            <person name="Schleper C."/>
            <person name="Guy L."/>
            <person name="Ettema T.J."/>
        </authorList>
    </citation>
    <scope>NUCLEOTIDE SEQUENCE</scope>
</reference>
<evidence type="ECO:0000313" key="1">
    <source>
        <dbReference type="EMBL" id="KKK54240.1"/>
    </source>
</evidence>
<accession>A0A0F8X0B1</accession>
<gene>
    <name evidence="1" type="ORF">LCGC14_3086710</name>
</gene>